<feature type="transmembrane region" description="Helical" evidence="1">
    <location>
        <begin position="12"/>
        <end position="31"/>
    </location>
</feature>
<evidence type="ECO:0000313" key="2">
    <source>
        <dbReference type="EMBL" id="GIX71733.1"/>
    </source>
</evidence>
<dbReference type="EMBL" id="BPLR01019784">
    <property type="protein sequence ID" value="GIX71733.1"/>
    <property type="molecule type" value="Genomic_DNA"/>
</dbReference>
<accession>A0AAV4MIK9</accession>
<reference evidence="2 3" key="1">
    <citation type="submission" date="2021-06" db="EMBL/GenBank/DDBJ databases">
        <title>Caerostris extrusa draft genome.</title>
        <authorList>
            <person name="Kono N."/>
            <person name="Arakawa K."/>
        </authorList>
    </citation>
    <scope>NUCLEOTIDE SEQUENCE [LARGE SCALE GENOMIC DNA]</scope>
</reference>
<evidence type="ECO:0000256" key="1">
    <source>
        <dbReference type="SAM" id="Phobius"/>
    </source>
</evidence>
<protein>
    <submittedName>
        <fullName evidence="2">Uncharacterized protein</fullName>
    </submittedName>
</protein>
<keyword evidence="1" id="KW-1133">Transmembrane helix</keyword>
<gene>
    <name evidence="2" type="ORF">CEXT_378511</name>
</gene>
<organism evidence="2 3">
    <name type="scientific">Caerostris extrusa</name>
    <name type="common">Bark spider</name>
    <name type="synonym">Caerostris bankana</name>
    <dbReference type="NCBI Taxonomy" id="172846"/>
    <lineage>
        <taxon>Eukaryota</taxon>
        <taxon>Metazoa</taxon>
        <taxon>Ecdysozoa</taxon>
        <taxon>Arthropoda</taxon>
        <taxon>Chelicerata</taxon>
        <taxon>Arachnida</taxon>
        <taxon>Araneae</taxon>
        <taxon>Araneomorphae</taxon>
        <taxon>Entelegynae</taxon>
        <taxon>Araneoidea</taxon>
        <taxon>Araneidae</taxon>
        <taxon>Caerostris</taxon>
    </lineage>
</organism>
<comment type="caution">
    <text evidence="2">The sequence shown here is derived from an EMBL/GenBank/DDBJ whole genome shotgun (WGS) entry which is preliminary data.</text>
</comment>
<dbReference type="Proteomes" id="UP001054945">
    <property type="component" value="Unassembled WGS sequence"/>
</dbReference>
<keyword evidence="3" id="KW-1185">Reference proteome</keyword>
<evidence type="ECO:0000313" key="3">
    <source>
        <dbReference type="Proteomes" id="UP001054945"/>
    </source>
</evidence>
<proteinExistence type="predicted"/>
<keyword evidence="1" id="KW-0472">Membrane</keyword>
<dbReference type="AlphaFoldDB" id="A0AAV4MIK9"/>
<keyword evidence="1" id="KW-0812">Transmembrane</keyword>
<name>A0AAV4MIK9_CAEEX</name>
<sequence length="99" mass="11105">MNHPASTEQHIVAINSLAFVQFLYPHVIVLLQRVIVKCEIRLDGGYAGPLVKEGYAVLCAETHCLGNRHYSCMWFGPLPTIVYEGKCVLISTLSESMRR</sequence>